<evidence type="ECO:0000259" key="10">
    <source>
        <dbReference type="Pfam" id="PF07885"/>
    </source>
</evidence>
<dbReference type="GO" id="GO:0022841">
    <property type="term" value="F:potassium ion leak channel activity"/>
    <property type="evidence" value="ECO:0007669"/>
    <property type="project" value="TreeGrafter"/>
</dbReference>
<dbReference type="InterPro" id="IPR005408">
    <property type="entry name" value="2pore_dom_K_chnl_TWIK"/>
</dbReference>
<evidence type="ECO:0000256" key="4">
    <source>
        <dbReference type="ARBA" id="ARBA00022958"/>
    </source>
</evidence>
<keyword evidence="8 11" id="KW-0407">Ion channel</keyword>
<evidence type="ECO:0000256" key="8">
    <source>
        <dbReference type="ARBA" id="ARBA00023303"/>
    </source>
</evidence>
<evidence type="ECO:0000256" key="9">
    <source>
        <dbReference type="SAM" id="Phobius"/>
    </source>
</evidence>
<dbReference type="PANTHER" id="PTHR11003">
    <property type="entry name" value="POTASSIUM CHANNEL, SUBFAMILY K"/>
    <property type="match status" value="1"/>
</dbReference>
<evidence type="ECO:0000256" key="1">
    <source>
        <dbReference type="ARBA" id="ARBA00004141"/>
    </source>
</evidence>
<reference evidence="11 12" key="1">
    <citation type="submission" date="2024-01" db="EMBL/GenBank/DDBJ databases">
        <authorList>
            <person name="Alioto T."/>
            <person name="Alioto T."/>
            <person name="Gomez Garrido J."/>
        </authorList>
    </citation>
    <scope>NUCLEOTIDE SEQUENCE [LARGE SCALE GENOMIC DNA]</scope>
</reference>
<dbReference type="AlphaFoldDB" id="A0AAV1PBH0"/>
<feature type="transmembrane region" description="Helical" evidence="9">
    <location>
        <begin position="26"/>
        <end position="42"/>
    </location>
</feature>
<evidence type="ECO:0000256" key="5">
    <source>
        <dbReference type="ARBA" id="ARBA00022989"/>
    </source>
</evidence>
<evidence type="ECO:0000256" key="3">
    <source>
        <dbReference type="ARBA" id="ARBA00022692"/>
    </source>
</evidence>
<feature type="transmembrane region" description="Helical" evidence="9">
    <location>
        <begin position="174"/>
        <end position="199"/>
    </location>
</feature>
<evidence type="ECO:0000313" key="11">
    <source>
        <dbReference type="EMBL" id="CAK6968620.1"/>
    </source>
</evidence>
<keyword evidence="12" id="KW-1185">Reference proteome</keyword>
<sequence>MSRLGSSLGLLCQVNAFPFLLLSYTLFLALGGLVFTGVEMPVEKELRAEVEELRDVFLQENSCVQESRLTELLEEVLSAHHGDVSVLKADADQSNYDFTSSLYYVIVTLTTMGSDSYTPKSDEAKLFCIFYCTLGIPLTLFFLTLLSNLLLPIITYVPVHHLHTHWALPYTRATVIHAALLSMLVVSLLFLLPALLVCVVEPEWSFLDALFFCFLILSTVGQGGNSVGRSWSPAARDTLNLLTTCYLLVGLVLLLTFKETILQVPRVRAVIRLFSGVQYAELEGVNLNELTLSEDTCEEEPQYFSSICTISSAPLQLMSPCSDLQRSTPSTLHTI</sequence>
<feature type="transmembrane region" description="Helical" evidence="9">
    <location>
        <begin position="206"/>
        <end position="227"/>
    </location>
</feature>
<keyword evidence="5 9" id="KW-1133">Transmembrane helix</keyword>
<evidence type="ECO:0000313" key="12">
    <source>
        <dbReference type="Proteomes" id="UP001314229"/>
    </source>
</evidence>
<feature type="domain" description="Potassium channel" evidence="10">
    <location>
        <begin position="93"/>
        <end position="150"/>
    </location>
</feature>
<dbReference type="EMBL" id="CAWUFR010000122">
    <property type="protein sequence ID" value="CAK6968620.1"/>
    <property type="molecule type" value="Genomic_DNA"/>
</dbReference>
<accession>A0AAV1PBH0</accession>
<comment type="subcellular location">
    <subcellularLocation>
        <location evidence="1">Membrane</location>
        <topology evidence="1">Multi-pass membrane protein</topology>
    </subcellularLocation>
</comment>
<keyword evidence="2" id="KW-0813">Transport</keyword>
<dbReference type="GO" id="GO:0005886">
    <property type="term" value="C:plasma membrane"/>
    <property type="evidence" value="ECO:0007669"/>
    <property type="project" value="TreeGrafter"/>
</dbReference>
<keyword evidence="7 9" id="KW-0472">Membrane</keyword>
<evidence type="ECO:0000256" key="7">
    <source>
        <dbReference type="ARBA" id="ARBA00023136"/>
    </source>
</evidence>
<proteinExistence type="predicted"/>
<gene>
    <name evidence="11" type="ORF">FSCOSCO3_A028697</name>
</gene>
<dbReference type="PRINTS" id="PR01586">
    <property type="entry name" value="TWIKCHANNEL"/>
</dbReference>
<dbReference type="Pfam" id="PF07885">
    <property type="entry name" value="Ion_trans_2"/>
    <property type="match status" value="2"/>
</dbReference>
<keyword evidence="3 9" id="KW-0812">Transmembrane</keyword>
<dbReference type="Proteomes" id="UP001314229">
    <property type="component" value="Unassembled WGS sequence"/>
</dbReference>
<organism evidence="11 12">
    <name type="scientific">Scomber scombrus</name>
    <name type="common">Atlantic mackerel</name>
    <name type="synonym">Scomber vernalis</name>
    <dbReference type="NCBI Taxonomy" id="13677"/>
    <lineage>
        <taxon>Eukaryota</taxon>
        <taxon>Metazoa</taxon>
        <taxon>Chordata</taxon>
        <taxon>Craniata</taxon>
        <taxon>Vertebrata</taxon>
        <taxon>Euteleostomi</taxon>
        <taxon>Actinopterygii</taxon>
        <taxon>Neopterygii</taxon>
        <taxon>Teleostei</taxon>
        <taxon>Neoteleostei</taxon>
        <taxon>Acanthomorphata</taxon>
        <taxon>Pelagiaria</taxon>
        <taxon>Scombriformes</taxon>
        <taxon>Scombridae</taxon>
        <taxon>Scomber</taxon>
    </lineage>
</organism>
<feature type="domain" description="Potassium channel" evidence="10">
    <location>
        <begin position="191"/>
        <end position="263"/>
    </location>
</feature>
<comment type="caution">
    <text evidence="11">The sequence shown here is derived from an EMBL/GenBank/DDBJ whole genome shotgun (WGS) entry which is preliminary data.</text>
</comment>
<dbReference type="GO" id="GO:0015271">
    <property type="term" value="F:outward rectifier potassium channel activity"/>
    <property type="evidence" value="ECO:0007669"/>
    <property type="project" value="TreeGrafter"/>
</dbReference>
<dbReference type="PANTHER" id="PTHR11003:SF59">
    <property type="entry name" value="POTASSIUM CHANNEL SUBFAMILY K MEMBER 1"/>
    <property type="match status" value="1"/>
</dbReference>
<evidence type="ECO:0000256" key="6">
    <source>
        <dbReference type="ARBA" id="ARBA00023065"/>
    </source>
</evidence>
<feature type="transmembrane region" description="Helical" evidence="9">
    <location>
        <begin position="126"/>
        <end position="154"/>
    </location>
</feature>
<dbReference type="GO" id="GO:0030322">
    <property type="term" value="P:stabilization of membrane potential"/>
    <property type="evidence" value="ECO:0007669"/>
    <property type="project" value="TreeGrafter"/>
</dbReference>
<dbReference type="InterPro" id="IPR003280">
    <property type="entry name" value="2pore_dom_K_chnl"/>
</dbReference>
<dbReference type="InterPro" id="IPR013099">
    <property type="entry name" value="K_chnl_dom"/>
</dbReference>
<dbReference type="SUPFAM" id="SSF81324">
    <property type="entry name" value="Voltage-gated potassium channels"/>
    <property type="match status" value="2"/>
</dbReference>
<name>A0AAV1PBH0_SCOSC</name>
<keyword evidence="6" id="KW-0406">Ion transport</keyword>
<keyword evidence="4" id="KW-0630">Potassium</keyword>
<evidence type="ECO:0000256" key="2">
    <source>
        <dbReference type="ARBA" id="ARBA00022448"/>
    </source>
</evidence>
<dbReference type="Gene3D" id="1.10.287.70">
    <property type="match status" value="1"/>
</dbReference>
<protein>
    <submittedName>
        <fullName evidence="11">Potassium channel, subfamily K, member 7</fullName>
    </submittedName>
</protein>
<feature type="transmembrane region" description="Helical" evidence="9">
    <location>
        <begin position="239"/>
        <end position="257"/>
    </location>
</feature>